<dbReference type="EMBL" id="JADNYJ010000040">
    <property type="protein sequence ID" value="KAF8901696.1"/>
    <property type="molecule type" value="Genomic_DNA"/>
</dbReference>
<accession>A0A9P5NQX3</accession>
<dbReference type="AlphaFoldDB" id="A0A9P5NQX3"/>
<evidence type="ECO:0000313" key="2">
    <source>
        <dbReference type="Proteomes" id="UP000724874"/>
    </source>
</evidence>
<reference evidence="1" key="1">
    <citation type="submission" date="2020-11" db="EMBL/GenBank/DDBJ databases">
        <authorList>
            <consortium name="DOE Joint Genome Institute"/>
            <person name="Ahrendt S."/>
            <person name="Riley R."/>
            <person name="Andreopoulos W."/>
            <person name="LaButti K."/>
            <person name="Pangilinan J."/>
            <person name="Ruiz-duenas F.J."/>
            <person name="Barrasa J.M."/>
            <person name="Sanchez-Garcia M."/>
            <person name="Camarero S."/>
            <person name="Miyauchi S."/>
            <person name="Serrano A."/>
            <person name="Linde D."/>
            <person name="Babiker R."/>
            <person name="Drula E."/>
            <person name="Ayuso-Fernandez I."/>
            <person name="Pacheco R."/>
            <person name="Padilla G."/>
            <person name="Ferreira P."/>
            <person name="Barriuso J."/>
            <person name="Kellner H."/>
            <person name="Castanera R."/>
            <person name="Alfaro M."/>
            <person name="Ramirez L."/>
            <person name="Pisabarro A.G."/>
            <person name="Kuo A."/>
            <person name="Tritt A."/>
            <person name="Lipzen A."/>
            <person name="He G."/>
            <person name="Yan M."/>
            <person name="Ng V."/>
            <person name="Cullen D."/>
            <person name="Martin F."/>
            <person name="Rosso M.-N."/>
            <person name="Henrissat B."/>
            <person name="Hibbett D."/>
            <person name="Martinez A.T."/>
            <person name="Grigoriev I.V."/>
        </authorList>
    </citation>
    <scope>NUCLEOTIDE SEQUENCE</scope>
    <source>
        <strain evidence="1">AH 44721</strain>
    </source>
</reference>
<comment type="caution">
    <text evidence="1">The sequence shown here is derived from an EMBL/GenBank/DDBJ whole genome shotgun (WGS) entry which is preliminary data.</text>
</comment>
<dbReference type="Proteomes" id="UP000724874">
    <property type="component" value="Unassembled WGS sequence"/>
</dbReference>
<sequence>MLSLFPPPQPPSLPDFSTILITGPYHQSAPVHLALSSNTINPTGSTVIFAPSKETLKEGLQQLNDCWLTAHSGQGAITEITSKATVL</sequence>
<proteinExistence type="predicted"/>
<gene>
    <name evidence="1" type="ORF">CPB84DRAFT_1679571</name>
</gene>
<organism evidence="1 2">
    <name type="scientific">Gymnopilus junonius</name>
    <name type="common">Spectacular rustgill mushroom</name>
    <name type="synonym">Gymnopilus spectabilis subsp. junonius</name>
    <dbReference type="NCBI Taxonomy" id="109634"/>
    <lineage>
        <taxon>Eukaryota</taxon>
        <taxon>Fungi</taxon>
        <taxon>Dikarya</taxon>
        <taxon>Basidiomycota</taxon>
        <taxon>Agaricomycotina</taxon>
        <taxon>Agaricomycetes</taxon>
        <taxon>Agaricomycetidae</taxon>
        <taxon>Agaricales</taxon>
        <taxon>Agaricineae</taxon>
        <taxon>Hymenogastraceae</taxon>
        <taxon>Gymnopilus</taxon>
    </lineage>
</organism>
<name>A0A9P5NQX3_GYMJU</name>
<evidence type="ECO:0000313" key="1">
    <source>
        <dbReference type="EMBL" id="KAF8901696.1"/>
    </source>
</evidence>
<dbReference type="OrthoDB" id="3224367at2759"/>
<keyword evidence="2" id="KW-1185">Reference proteome</keyword>
<protein>
    <submittedName>
        <fullName evidence="1">Uncharacterized protein</fullName>
    </submittedName>
</protein>